<name>A0A8J8SWF9_HALGN</name>
<feature type="region of interest" description="Disordered" evidence="1">
    <location>
        <begin position="9"/>
        <end position="33"/>
    </location>
</feature>
<feature type="region of interest" description="Disordered" evidence="1">
    <location>
        <begin position="249"/>
        <end position="272"/>
    </location>
</feature>
<sequence>MEFIKKLKEKQDQIRRESAAKSTRIRQQRLQSAQLRPQKMIGERPYYTPVVAQRHFMKQQVLKKQRNDALKEQVMEQRKNNSQTGGIANSQSMVSFVGFEQNIDREMEQSSSQLIEADFKRFAPVPSIIPSGNPPVIVQQVQNDTMITFKASKTSELYEPSNNEAGAVSQRSVIEQEAPQQPHIENDQNTHGSPYSAIQQTQINFTPGKEQLSIATGNHEALTNLIKHMQQSQHSDSTRLGTTVTHIGRKQAQAPQQSLLRSSHHSNSSLGASSSVIRYYQGAGRRATTSLGNLRGQSKRRGGANNASSIQDIVSMEEDEGNDLDEYLENTTTAFLNSDFVKMGQRQVNTAKFQIGSHSIVNQGSQSNSNVNRPKTQQNINFESNTQNRQPQRMTMSGGFKRPISSVRKVVITNKLLA</sequence>
<organism evidence="2 3">
    <name type="scientific">Halteria grandinella</name>
    <dbReference type="NCBI Taxonomy" id="5974"/>
    <lineage>
        <taxon>Eukaryota</taxon>
        <taxon>Sar</taxon>
        <taxon>Alveolata</taxon>
        <taxon>Ciliophora</taxon>
        <taxon>Intramacronucleata</taxon>
        <taxon>Spirotrichea</taxon>
        <taxon>Stichotrichia</taxon>
        <taxon>Sporadotrichida</taxon>
        <taxon>Halteriidae</taxon>
        <taxon>Halteria</taxon>
    </lineage>
</organism>
<reference evidence="2" key="1">
    <citation type="submission" date="2019-06" db="EMBL/GenBank/DDBJ databases">
        <authorList>
            <person name="Zheng W."/>
        </authorList>
    </citation>
    <scope>NUCLEOTIDE SEQUENCE</scope>
    <source>
        <strain evidence="2">QDHG01</strain>
    </source>
</reference>
<dbReference type="Proteomes" id="UP000785679">
    <property type="component" value="Unassembled WGS sequence"/>
</dbReference>
<feature type="compositionally biased region" description="Polar residues" evidence="1">
    <location>
        <begin position="381"/>
        <end position="395"/>
    </location>
</feature>
<keyword evidence="3" id="KW-1185">Reference proteome</keyword>
<feature type="compositionally biased region" description="Basic and acidic residues" evidence="1">
    <location>
        <begin position="9"/>
        <end position="19"/>
    </location>
</feature>
<protein>
    <submittedName>
        <fullName evidence="2">Uncharacterized protein</fullName>
    </submittedName>
</protein>
<evidence type="ECO:0000313" key="3">
    <source>
        <dbReference type="Proteomes" id="UP000785679"/>
    </source>
</evidence>
<feature type="region of interest" description="Disordered" evidence="1">
    <location>
        <begin position="288"/>
        <end position="311"/>
    </location>
</feature>
<comment type="caution">
    <text evidence="2">The sequence shown here is derived from an EMBL/GenBank/DDBJ whole genome shotgun (WGS) entry which is preliminary data.</text>
</comment>
<proteinExistence type="predicted"/>
<evidence type="ECO:0000256" key="1">
    <source>
        <dbReference type="SAM" id="MobiDB-lite"/>
    </source>
</evidence>
<feature type="compositionally biased region" description="Low complexity" evidence="1">
    <location>
        <begin position="258"/>
        <end position="272"/>
    </location>
</feature>
<dbReference type="EMBL" id="RRYP01020724">
    <property type="protein sequence ID" value="TNV72843.1"/>
    <property type="molecule type" value="Genomic_DNA"/>
</dbReference>
<accession>A0A8J8SWF9</accession>
<dbReference type="AlphaFoldDB" id="A0A8J8SWF9"/>
<evidence type="ECO:0000313" key="2">
    <source>
        <dbReference type="EMBL" id="TNV72843.1"/>
    </source>
</evidence>
<gene>
    <name evidence="2" type="ORF">FGO68_gene2744</name>
</gene>
<feature type="region of interest" description="Disordered" evidence="1">
    <location>
        <begin position="381"/>
        <end position="400"/>
    </location>
</feature>